<dbReference type="Proteomes" id="UP000663860">
    <property type="component" value="Unassembled WGS sequence"/>
</dbReference>
<dbReference type="EMBL" id="CAJOBB010002483">
    <property type="protein sequence ID" value="CAF3972759.1"/>
    <property type="molecule type" value="Genomic_DNA"/>
</dbReference>
<gene>
    <name evidence="3" type="ORF">IZO911_LOCUS6543</name>
    <name evidence="4" type="ORF">KXQ929_LOCUS26874</name>
</gene>
<evidence type="ECO:0000259" key="2">
    <source>
        <dbReference type="PROSITE" id="PS50822"/>
    </source>
</evidence>
<organism evidence="3 5">
    <name type="scientific">Adineta steineri</name>
    <dbReference type="NCBI Taxonomy" id="433720"/>
    <lineage>
        <taxon>Eukaryota</taxon>
        <taxon>Metazoa</taxon>
        <taxon>Spiralia</taxon>
        <taxon>Gnathifera</taxon>
        <taxon>Rotifera</taxon>
        <taxon>Eurotatoria</taxon>
        <taxon>Bdelloidea</taxon>
        <taxon>Adinetida</taxon>
        <taxon>Adinetidae</taxon>
        <taxon>Adineta</taxon>
    </lineage>
</organism>
<dbReference type="Pfam" id="PF16488">
    <property type="entry name" value="ArgoL2"/>
    <property type="match status" value="1"/>
</dbReference>
<comment type="caution">
    <text evidence="3">The sequence shown here is derived from an EMBL/GenBank/DDBJ whole genome shotgun (WGS) entry which is preliminary data.</text>
</comment>
<dbReference type="InterPro" id="IPR032472">
    <property type="entry name" value="ArgoL2"/>
</dbReference>
<accession>A0A813SB52</accession>
<evidence type="ECO:0000313" key="5">
    <source>
        <dbReference type="Proteomes" id="UP000663860"/>
    </source>
</evidence>
<dbReference type="InterPro" id="IPR003165">
    <property type="entry name" value="Piwi"/>
</dbReference>
<evidence type="ECO:0000256" key="1">
    <source>
        <dbReference type="SAM" id="MobiDB-lite"/>
    </source>
</evidence>
<dbReference type="PROSITE" id="PS50822">
    <property type="entry name" value="PIWI"/>
    <property type="match status" value="1"/>
</dbReference>
<dbReference type="PANTHER" id="PTHR22891">
    <property type="entry name" value="EUKARYOTIC TRANSLATION INITIATION FACTOR 2C"/>
    <property type="match status" value="1"/>
</dbReference>
<dbReference type="Proteomes" id="UP000663868">
    <property type="component" value="Unassembled WGS sequence"/>
</dbReference>
<feature type="domain" description="Piwi" evidence="2">
    <location>
        <begin position="566"/>
        <end position="602"/>
    </location>
</feature>
<name>A0A813SB52_9BILA</name>
<dbReference type="Gene3D" id="3.30.420.10">
    <property type="entry name" value="Ribonuclease H-like superfamily/Ribonuclease H"/>
    <property type="match status" value="1"/>
</dbReference>
<reference evidence="3" key="1">
    <citation type="submission" date="2021-02" db="EMBL/GenBank/DDBJ databases">
        <authorList>
            <person name="Nowell W R."/>
        </authorList>
    </citation>
    <scope>NUCLEOTIDE SEQUENCE</scope>
</reference>
<evidence type="ECO:0000313" key="4">
    <source>
        <dbReference type="EMBL" id="CAF3972759.1"/>
    </source>
</evidence>
<evidence type="ECO:0000313" key="3">
    <source>
        <dbReference type="EMBL" id="CAF0793711.1"/>
    </source>
</evidence>
<proteinExistence type="predicted"/>
<dbReference type="GO" id="GO:0003676">
    <property type="term" value="F:nucleic acid binding"/>
    <property type="evidence" value="ECO:0007669"/>
    <property type="project" value="InterPro"/>
</dbReference>
<protein>
    <recommendedName>
        <fullName evidence="2">Piwi domain-containing protein</fullName>
    </recommendedName>
</protein>
<feature type="region of interest" description="Disordered" evidence="1">
    <location>
        <begin position="287"/>
        <end position="309"/>
    </location>
</feature>
<dbReference type="EMBL" id="CAJNOE010000041">
    <property type="protein sequence ID" value="CAF0793711.1"/>
    <property type="molecule type" value="Genomic_DNA"/>
</dbReference>
<dbReference type="InterPro" id="IPR036397">
    <property type="entry name" value="RNaseH_sf"/>
</dbReference>
<sequence length="650" mass="74206">MIPEKARIIDELMIAASDDVIRELVTQDLPYDMYYTYSVIGRLQAPKKLRDSCTETTRAIIEKVATSYAVPTGMLIDYICRKNTTYLRRHQELVALLHNHIPQSSEEKPSTFEEFLSKIGQREMWTTDEVKSLSTLFDKYSKKLQDGHLTRHTREKHTECKDQGKTANFEVPDAADTVKNFEIFQTAEHLSVSTNSDENPHRITELDNFVINPTTRSDFSLLPLPLSKEEVLPERDDVMSITSLTPTAETDLLQSGLCNIAVAVVGRLLTASLTTTATSMTNLFSPSTKAESVKKARSKTTRPSNRQHAMRSVVPDSAVLMPISRPAEHGKMGRAIDIYTNHFRVSIDDIGGIVMNQYSIEIKRIRRDGKHCLIRENERREVLHQFAKQTSRFPIIWYDDAKFLYTQESLMDFAIPSRITFDTGKKPRTFEFQGISLVRQIVEWERVFSPLNGVESSAALKISAVKPDPRYEQIMDIVRKRDFYTDPYLKALNIKVDAAEMIKINARILPPPTIIYRGGNNSEVAEEVSIGKWTIRNRFYATSTMNKWGIIYFGPELVSNIVRILEQFESQLHPLCHTDARCTKSVSVPAPVHYARLATNAAHAFDFDDDDVRKQQSAENIDEPENLSLEDIKTKVMILNDKIQDNMWFV</sequence>
<dbReference type="AlphaFoldDB" id="A0A813SB52"/>